<evidence type="ECO:0000256" key="8">
    <source>
        <dbReference type="SAM" id="Phobius"/>
    </source>
</evidence>
<feature type="transmembrane region" description="Helical" evidence="8">
    <location>
        <begin position="598"/>
        <end position="615"/>
    </location>
</feature>
<name>A0A1D1VH27_RAMVA</name>
<dbReference type="EC" id="3.2.1.28" evidence="3 7"/>
<evidence type="ECO:0000313" key="10">
    <source>
        <dbReference type="EMBL" id="GAV00221.1"/>
    </source>
</evidence>
<dbReference type="InterPro" id="IPR001661">
    <property type="entry name" value="Glyco_hydro_37"/>
</dbReference>
<gene>
    <name evidence="10" type="primary">RvY_11103-1</name>
    <name evidence="10" type="synonym">RvY_11103.1</name>
    <name evidence="10" type="ORF">RvY_11103</name>
</gene>
<dbReference type="Pfam" id="PF01204">
    <property type="entry name" value="Trehalase"/>
    <property type="match status" value="1"/>
</dbReference>
<dbReference type="OrthoDB" id="3542292at2759"/>
<sequence length="637" mass="72928">MVCGSIPFSLGLVVLFKFVLVSVVLANASDAINHGYPCSSPIYCRGAILDAVHSFNIFEDSKQFVDKPLNNRSVDQVVKEFQELSQHTMTEDIIREFLSRNFLPAGSELHEHLPPDWKTVEQGGLPVYHQIRDDGLKKFSVAVHEKWHKLGRSFSSSVFDYPEQHSLVAVPYPFIIPGGRFREIYYWDSLWVIQGLLVSGMDQTARSMIMNFIELIKRFGHIPNGSRVYYRKRSQPPILALAVEAYTKHPNVPAHDKQSLIELVLPFLEKEHDYWMRRHKVVIAKDGKKYLLNVYKGGQSQPRPESYWEDVTNAASFNNSHSKSLFYQNVAAAAESGWDFSSRWLDTATSAFTTIRTQEIVPVDLNAYLCAQETLLGHFNELIGNRNAAMKFREKALDRGDAIEALLWNDSLKMWRDFDLRHDRQREHFYISHVTPLYTRCNSRKTNVTATDFLRKLLASNDIQKVTAYPGGFPASLIAAAPCCQWDFPNAWPPHQLMLIEGFAQNWDVRAEVVPWAQKWMLAVLIGYQTSGYFYEKYDATVAGKYGGGGEYKVQEGFGWTNGGILRLLELFPTDLTSQYRPASLHPAGLHQRFSTSLLLWCLIPLTLPVMLFVFRKAIFTHKCFKLLFRKSTYVKL</sequence>
<evidence type="ECO:0000256" key="3">
    <source>
        <dbReference type="ARBA" id="ARBA00012757"/>
    </source>
</evidence>
<evidence type="ECO:0000256" key="9">
    <source>
        <dbReference type="SAM" id="SignalP"/>
    </source>
</evidence>
<keyword evidence="6 7" id="KW-0326">Glycosidase</keyword>
<proteinExistence type="inferred from homology"/>
<feature type="signal peptide" evidence="9">
    <location>
        <begin position="1"/>
        <end position="26"/>
    </location>
</feature>
<dbReference type="Proteomes" id="UP000186922">
    <property type="component" value="Unassembled WGS sequence"/>
</dbReference>
<keyword evidence="8" id="KW-1133">Transmembrane helix</keyword>
<dbReference type="PANTHER" id="PTHR23403">
    <property type="entry name" value="TREHALASE"/>
    <property type="match status" value="1"/>
</dbReference>
<dbReference type="GO" id="GO:0004555">
    <property type="term" value="F:alpha,alpha-trehalase activity"/>
    <property type="evidence" value="ECO:0007669"/>
    <property type="project" value="UniProtKB-EC"/>
</dbReference>
<feature type="chain" id="PRO_5008898429" description="Trehalase" evidence="9">
    <location>
        <begin position="27"/>
        <end position="637"/>
    </location>
</feature>
<dbReference type="InterPro" id="IPR008928">
    <property type="entry name" value="6-hairpin_glycosidase_sf"/>
</dbReference>
<keyword evidence="8" id="KW-0472">Membrane</keyword>
<evidence type="ECO:0000313" key="11">
    <source>
        <dbReference type="Proteomes" id="UP000186922"/>
    </source>
</evidence>
<evidence type="ECO:0000256" key="7">
    <source>
        <dbReference type="RuleBase" id="RU361180"/>
    </source>
</evidence>
<evidence type="ECO:0000256" key="1">
    <source>
        <dbReference type="ARBA" id="ARBA00001576"/>
    </source>
</evidence>
<comment type="similarity">
    <text evidence="2 7">Belongs to the glycosyl hydrolase 37 family.</text>
</comment>
<dbReference type="InterPro" id="IPR012341">
    <property type="entry name" value="6hp_glycosidase-like_sf"/>
</dbReference>
<evidence type="ECO:0000256" key="6">
    <source>
        <dbReference type="ARBA" id="ARBA00023295"/>
    </source>
</evidence>
<dbReference type="PROSITE" id="PS00928">
    <property type="entry name" value="TREHALASE_2"/>
    <property type="match status" value="1"/>
</dbReference>
<comment type="caution">
    <text evidence="10">The sequence shown here is derived from an EMBL/GenBank/DDBJ whole genome shotgun (WGS) entry which is preliminary data.</text>
</comment>
<dbReference type="PRINTS" id="PR00744">
    <property type="entry name" value="GLHYDRLASE37"/>
</dbReference>
<evidence type="ECO:0000256" key="5">
    <source>
        <dbReference type="ARBA" id="ARBA00022801"/>
    </source>
</evidence>
<reference evidence="10 11" key="1">
    <citation type="journal article" date="2016" name="Nat. Commun.">
        <title>Extremotolerant tardigrade genome and improved radiotolerance of human cultured cells by tardigrade-unique protein.</title>
        <authorList>
            <person name="Hashimoto T."/>
            <person name="Horikawa D.D."/>
            <person name="Saito Y."/>
            <person name="Kuwahara H."/>
            <person name="Kozuka-Hata H."/>
            <person name="Shin-I T."/>
            <person name="Minakuchi Y."/>
            <person name="Ohishi K."/>
            <person name="Motoyama A."/>
            <person name="Aizu T."/>
            <person name="Enomoto A."/>
            <person name="Kondo K."/>
            <person name="Tanaka S."/>
            <person name="Hara Y."/>
            <person name="Koshikawa S."/>
            <person name="Sagara H."/>
            <person name="Miura T."/>
            <person name="Yokobori S."/>
            <person name="Miyagawa K."/>
            <person name="Suzuki Y."/>
            <person name="Kubo T."/>
            <person name="Oyama M."/>
            <person name="Kohara Y."/>
            <person name="Fujiyama A."/>
            <person name="Arakawa K."/>
            <person name="Katayama T."/>
            <person name="Toyoda A."/>
            <person name="Kunieda T."/>
        </authorList>
    </citation>
    <scope>NUCLEOTIDE SEQUENCE [LARGE SCALE GENOMIC DNA]</scope>
    <source>
        <strain evidence="10 11">YOKOZUNA-1</strain>
    </source>
</reference>
<dbReference type="EMBL" id="BDGG01000006">
    <property type="protein sequence ID" value="GAV00221.1"/>
    <property type="molecule type" value="Genomic_DNA"/>
</dbReference>
<evidence type="ECO:0000256" key="2">
    <source>
        <dbReference type="ARBA" id="ARBA00005615"/>
    </source>
</evidence>
<keyword evidence="11" id="KW-1185">Reference proteome</keyword>
<keyword evidence="5 7" id="KW-0378">Hydrolase</keyword>
<comment type="catalytic activity">
    <reaction evidence="1 7">
        <text>alpha,alpha-trehalose + H2O = alpha-D-glucose + beta-D-glucose</text>
        <dbReference type="Rhea" id="RHEA:32675"/>
        <dbReference type="ChEBI" id="CHEBI:15377"/>
        <dbReference type="ChEBI" id="CHEBI:15903"/>
        <dbReference type="ChEBI" id="CHEBI:16551"/>
        <dbReference type="ChEBI" id="CHEBI:17925"/>
        <dbReference type="EC" id="3.2.1.28"/>
    </reaction>
</comment>
<dbReference type="PANTHER" id="PTHR23403:SF1">
    <property type="entry name" value="TREHALASE"/>
    <property type="match status" value="1"/>
</dbReference>
<dbReference type="Gene3D" id="1.50.10.10">
    <property type="match status" value="1"/>
</dbReference>
<dbReference type="InterPro" id="IPR018232">
    <property type="entry name" value="Glyco_hydro_37_CS"/>
</dbReference>
<organism evidence="10 11">
    <name type="scientific">Ramazzottius varieornatus</name>
    <name type="common">Water bear</name>
    <name type="synonym">Tardigrade</name>
    <dbReference type="NCBI Taxonomy" id="947166"/>
    <lineage>
        <taxon>Eukaryota</taxon>
        <taxon>Metazoa</taxon>
        <taxon>Ecdysozoa</taxon>
        <taxon>Tardigrada</taxon>
        <taxon>Eutardigrada</taxon>
        <taxon>Parachela</taxon>
        <taxon>Hypsibioidea</taxon>
        <taxon>Ramazzottiidae</taxon>
        <taxon>Ramazzottius</taxon>
    </lineage>
</organism>
<keyword evidence="9" id="KW-0732">Signal</keyword>
<dbReference type="STRING" id="947166.A0A1D1VH27"/>
<dbReference type="SUPFAM" id="SSF48208">
    <property type="entry name" value="Six-hairpin glycosidases"/>
    <property type="match status" value="1"/>
</dbReference>
<dbReference type="AlphaFoldDB" id="A0A1D1VH27"/>
<accession>A0A1D1VH27</accession>
<keyword evidence="8" id="KW-0812">Transmembrane</keyword>
<protein>
    <recommendedName>
        <fullName evidence="4 7">Trehalase</fullName>
        <ecNumber evidence="3 7">3.2.1.28</ecNumber>
    </recommendedName>
    <alternativeName>
        <fullName evidence="7">Alpha-trehalose glucohydrolase</fullName>
    </alternativeName>
</protein>
<dbReference type="GO" id="GO:0005993">
    <property type="term" value="P:trehalose catabolic process"/>
    <property type="evidence" value="ECO:0007669"/>
    <property type="project" value="TreeGrafter"/>
</dbReference>
<evidence type="ECO:0000256" key="4">
    <source>
        <dbReference type="ARBA" id="ARBA00019905"/>
    </source>
</evidence>